<accession>A7VPB9</accession>
<evidence type="ECO:0000313" key="1">
    <source>
        <dbReference type="EMBL" id="EDO62806.1"/>
    </source>
</evidence>
<dbReference type="HOGENOM" id="CLU_2615792_0_0_9"/>
<name>A7VPB9_9FIRM</name>
<protein>
    <submittedName>
        <fullName evidence="1">Uncharacterized protein</fullName>
    </submittedName>
</protein>
<dbReference type="AlphaFoldDB" id="A7VPB9"/>
<sequence>MTSSHGFDRIRPEFHLELSPAVTKSFFFENRLSAAVFSRRFRTRQGRRRQLSLTYIRLLPDPPLKILLNGGQSRIYIV</sequence>
<gene>
    <name evidence="1" type="ORF">CLOLEP_00395</name>
</gene>
<reference evidence="1 2" key="1">
    <citation type="submission" date="2007-08" db="EMBL/GenBank/DDBJ databases">
        <title>Draft genome sequence of Clostridium leptum (DSM 753).</title>
        <authorList>
            <person name="Sudarsanam P."/>
            <person name="Ley R."/>
            <person name="Guruge J."/>
            <person name="Turnbaugh P.J."/>
            <person name="Mahowald M."/>
            <person name="Liep D."/>
            <person name="Gordon J."/>
        </authorList>
    </citation>
    <scope>NUCLEOTIDE SEQUENCE [LARGE SCALE GENOMIC DNA]</scope>
    <source>
        <strain evidence="1 2">DSM 753</strain>
    </source>
</reference>
<evidence type="ECO:0000313" key="2">
    <source>
        <dbReference type="Proteomes" id="UP000003490"/>
    </source>
</evidence>
<proteinExistence type="predicted"/>
<organism evidence="1 2">
    <name type="scientific">[Clostridium] leptum DSM 753</name>
    <dbReference type="NCBI Taxonomy" id="428125"/>
    <lineage>
        <taxon>Bacteria</taxon>
        <taxon>Bacillati</taxon>
        <taxon>Bacillota</taxon>
        <taxon>Clostridia</taxon>
        <taxon>Eubacteriales</taxon>
        <taxon>Oscillospiraceae</taxon>
        <taxon>Oscillospiraceae incertae sedis</taxon>
    </lineage>
</organism>
<dbReference type="Proteomes" id="UP000003490">
    <property type="component" value="Unassembled WGS sequence"/>
</dbReference>
<comment type="caution">
    <text evidence="1">The sequence shown here is derived from an EMBL/GenBank/DDBJ whole genome shotgun (WGS) entry which is preliminary data.</text>
</comment>
<reference evidence="1 2" key="2">
    <citation type="submission" date="2007-08" db="EMBL/GenBank/DDBJ databases">
        <authorList>
            <person name="Fulton L."/>
            <person name="Clifton S."/>
            <person name="Fulton B."/>
            <person name="Xu J."/>
            <person name="Minx P."/>
            <person name="Pepin K.H."/>
            <person name="Johnson M."/>
            <person name="Thiruvilangam P."/>
            <person name="Bhonagiri V."/>
            <person name="Nash W.E."/>
            <person name="Wang C."/>
            <person name="Mardis E.R."/>
            <person name="Wilson R.K."/>
        </authorList>
    </citation>
    <scope>NUCLEOTIDE SEQUENCE [LARGE SCALE GENOMIC DNA]</scope>
    <source>
        <strain evidence="1 2">DSM 753</strain>
    </source>
</reference>
<dbReference type="EMBL" id="ABCB02000012">
    <property type="protein sequence ID" value="EDO62806.1"/>
    <property type="molecule type" value="Genomic_DNA"/>
</dbReference>